<dbReference type="Gene3D" id="1.20.144.10">
    <property type="entry name" value="Phosphatidic acid phosphatase type 2/haloperoxidase"/>
    <property type="match status" value="1"/>
</dbReference>
<sequence length="195" mass="21369">MVTTVLVTAVALLWTAYGRLNRGPHRWHLATDWDARIPLVKVFVIPYVSAAVLAPVTVAVLLWWDPALAASTLLSAAITLWVSCLFYRFAQTHVPRPEVPGHDVFSRMLRKVYQADQPYNCFPSLHNAFAVIISVSWLKFLPWMGVVMTGWCGLIIASTLLVRQHYVADLLGGVGVACAACFAAQHMLPASLGGA</sequence>
<proteinExistence type="predicted"/>
<dbReference type="InterPro" id="IPR036938">
    <property type="entry name" value="PAP2/HPO_sf"/>
</dbReference>
<reference evidence="8" key="1">
    <citation type="journal article" date="2019" name="Int. J. Syst. Evol. Microbiol.">
        <title>The Global Catalogue of Microorganisms (GCM) 10K type strain sequencing project: providing services to taxonomists for standard genome sequencing and annotation.</title>
        <authorList>
            <consortium name="The Broad Institute Genomics Platform"/>
            <consortium name="The Broad Institute Genome Sequencing Center for Infectious Disease"/>
            <person name="Wu L."/>
            <person name="Ma J."/>
        </authorList>
    </citation>
    <scope>NUCLEOTIDE SEQUENCE [LARGE SCALE GENOMIC DNA]</scope>
    <source>
        <strain evidence="8">JCM 9377</strain>
    </source>
</reference>
<evidence type="ECO:0000256" key="2">
    <source>
        <dbReference type="ARBA" id="ARBA00022692"/>
    </source>
</evidence>
<protein>
    <recommendedName>
        <fullName evidence="6">Inositolphosphotransferase Aur1/Ipt1 domain-containing protein</fullName>
    </recommendedName>
</protein>
<dbReference type="PANTHER" id="PTHR31310:SF7">
    <property type="entry name" value="PA-PHOSPHATASE RELATED-FAMILY PROTEIN DDB_G0268928"/>
    <property type="match status" value="1"/>
</dbReference>
<feature type="domain" description="Inositolphosphotransferase Aur1/Ipt1" evidence="6">
    <location>
        <begin position="34"/>
        <end position="181"/>
    </location>
</feature>
<gene>
    <name evidence="7" type="ORF">GCM10010468_40450</name>
</gene>
<dbReference type="InterPro" id="IPR052185">
    <property type="entry name" value="IPC_Synthase-Related"/>
</dbReference>
<name>A0ABP6QCG3_9ACTN</name>
<dbReference type="Proteomes" id="UP001501237">
    <property type="component" value="Unassembled WGS sequence"/>
</dbReference>
<feature type="transmembrane region" description="Helical" evidence="5">
    <location>
        <begin position="169"/>
        <end position="188"/>
    </location>
</feature>
<dbReference type="RefSeq" id="WP_344830472.1">
    <property type="nucleotide sequence ID" value="NZ_BAAAUV010000009.1"/>
</dbReference>
<keyword evidence="4 5" id="KW-0472">Membrane</keyword>
<evidence type="ECO:0000313" key="8">
    <source>
        <dbReference type="Proteomes" id="UP001501237"/>
    </source>
</evidence>
<dbReference type="EMBL" id="BAAAUV010000009">
    <property type="protein sequence ID" value="GAA3217584.1"/>
    <property type="molecule type" value="Genomic_DNA"/>
</dbReference>
<comment type="subcellular location">
    <subcellularLocation>
        <location evidence="1">Membrane</location>
        <topology evidence="1">Multi-pass membrane protein</topology>
    </subcellularLocation>
</comment>
<evidence type="ECO:0000256" key="5">
    <source>
        <dbReference type="SAM" id="Phobius"/>
    </source>
</evidence>
<keyword evidence="3 5" id="KW-1133">Transmembrane helix</keyword>
<feature type="transmembrane region" description="Helical" evidence="5">
    <location>
        <begin position="140"/>
        <end position="162"/>
    </location>
</feature>
<feature type="transmembrane region" description="Helical" evidence="5">
    <location>
        <begin position="42"/>
        <end position="64"/>
    </location>
</feature>
<accession>A0ABP6QCG3</accession>
<organism evidence="7 8">
    <name type="scientific">Actinocorallia longicatena</name>
    <dbReference type="NCBI Taxonomy" id="111803"/>
    <lineage>
        <taxon>Bacteria</taxon>
        <taxon>Bacillati</taxon>
        <taxon>Actinomycetota</taxon>
        <taxon>Actinomycetes</taxon>
        <taxon>Streptosporangiales</taxon>
        <taxon>Thermomonosporaceae</taxon>
        <taxon>Actinocorallia</taxon>
    </lineage>
</organism>
<dbReference type="PANTHER" id="PTHR31310">
    <property type="match status" value="1"/>
</dbReference>
<dbReference type="SUPFAM" id="SSF48317">
    <property type="entry name" value="Acid phosphatase/Vanadium-dependent haloperoxidase"/>
    <property type="match status" value="1"/>
</dbReference>
<evidence type="ECO:0000259" key="6">
    <source>
        <dbReference type="Pfam" id="PF14378"/>
    </source>
</evidence>
<feature type="transmembrane region" description="Helical" evidence="5">
    <location>
        <begin position="71"/>
        <end position="90"/>
    </location>
</feature>
<evidence type="ECO:0000313" key="7">
    <source>
        <dbReference type="EMBL" id="GAA3217584.1"/>
    </source>
</evidence>
<keyword evidence="2 5" id="KW-0812">Transmembrane</keyword>
<dbReference type="Pfam" id="PF14378">
    <property type="entry name" value="PAP2_3"/>
    <property type="match status" value="1"/>
</dbReference>
<evidence type="ECO:0000256" key="3">
    <source>
        <dbReference type="ARBA" id="ARBA00022989"/>
    </source>
</evidence>
<comment type="caution">
    <text evidence="7">The sequence shown here is derived from an EMBL/GenBank/DDBJ whole genome shotgun (WGS) entry which is preliminary data.</text>
</comment>
<keyword evidence="8" id="KW-1185">Reference proteome</keyword>
<evidence type="ECO:0000256" key="1">
    <source>
        <dbReference type="ARBA" id="ARBA00004141"/>
    </source>
</evidence>
<evidence type="ECO:0000256" key="4">
    <source>
        <dbReference type="ARBA" id="ARBA00023136"/>
    </source>
</evidence>
<dbReference type="InterPro" id="IPR026841">
    <property type="entry name" value="Aur1/Ipt1"/>
</dbReference>